<dbReference type="Proteomes" id="UP000886520">
    <property type="component" value="Chromosome 13"/>
</dbReference>
<sequence length="272" mass="30558">MSSRKIRHRKGTASEVAVENDDGVHGGRMKPLSSLGVSSAKTCFLAASNPSSQVHSLTRQGTKVMYDTISLNDGRRRATLRMHSRNTKSKSFNYKRLNHRAIDRKVAALPRQIKEMSHVMIGTRTCFREVAIPKKHPKLGARQAIELPSEMLRDNIYNAKSIKSLPSDAKSHRETTNPTSKAANDVAKRHNESFPYTAATSLQPAEEVFADIKTEKYSARLGKTMMKQGPASKISYSMDSKMMWTQFYKDRASDISNLGLTSRHQDTEKTER</sequence>
<feature type="compositionally biased region" description="Basic residues" evidence="1">
    <location>
        <begin position="1"/>
        <end position="11"/>
    </location>
</feature>
<feature type="region of interest" description="Disordered" evidence="1">
    <location>
        <begin position="165"/>
        <end position="184"/>
    </location>
</feature>
<gene>
    <name evidence="2" type="ORF">GOP47_0013934</name>
</gene>
<organism evidence="2 3">
    <name type="scientific">Adiantum capillus-veneris</name>
    <name type="common">Maidenhair fern</name>
    <dbReference type="NCBI Taxonomy" id="13818"/>
    <lineage>
        <taxon>Eukaryota</taxon>
        <taxon>Viridiplantae</taxon>
        <taxon>Streptophyta</taxon>
        <taxon>Embryophyta</taxon>
        <taxon>Tracheophyta</taxon>
        <taxon>Polypodiopsida</taxon>
        <taxon>Polypodiidae</taxon>
        <taxon>Polypodiales</taxon>
        <taxon>Pteridineae</taxon>
        <taxon>Pteridaceae</taxon>
        <taxon>Vittarioideae</taxon>
        <taxon>Adiantum</taxon>
    </lineage>
</organism>
<dbReference type="AlphaFoldDB" id="A0A9D4UPG7"/>
<accession>A0A9D4UPG7</accession>
<evidence type="ECO:0000313" key="2">
    <source>
        <dbReference type="EMBL" id="KAI5071683.1"/>
    </source>
</evidence>
<protein>
    <submittedName>
        <fullName evidence="2">Uncharacterized protein</fullName>
    </submittedName>
</protein>
<comment type="caution">
    <text evidence="2">The sequence shown here is derived from an EMBL/GenBank/DDBJ whole genome shotgun (WGS) entry which is preliminary data.</text>
</comment>
<reference evidence="2" key="1">
    <citation type="submission" date="2021-01" db="EMBL/GenBank/DDBJ databases">
        <title>Adiantum capillus-veneris genome.</title>
        <authorList>
            <person name="Fang Y."/>
            <person name="Liao Q."/>
        </authorList>
    </citation>
    <scope>NUCLEOTIDE SEQUENCE</scope>
    <source>
        <strain evidence="2">H3</strain>
        <tissue evidence="2">Leaf</tissue>
    </source>
</reference>
<evidence type="ECO:0000256" key="1">
    <source>
        <dbReference type="SAM" id="MobiDB-lite"/>
    </source>
</evidence>
<dbReference type="EMBL" id="JABFUD020000013">
    <property type="protein sequence ID" value="KAI5071683.1"/>
    <property type="molecule type" value="Genomic_DNA"/>
</dbReference>
<keyword evidence="3" id="KW-1185">Reference proteome</keyword>
<evidence type="ECO:0000313" key="3">
    <source>
        <dbReference type="Proteomes" id="UP000886520"/>
    </source>
</evidence>
<feature type="region of interest" description="Disordered" evidence="1">
    <location>
        <begin position="1"/>
        <end position="27"/>
    </location>
</feature>
<name>A0A9D4UPG7_ADICA</name>
<proteinExistence type="predicted"/>